<keyword evidence="3" id="KW-1185">Reference proteome</keyword>
<keyword evidence="1" id="KW-1133">Transmembrane helix</keyword>
<dbReference type="AlphaFoldDB" id="A0A2R8FAD7"/>
<gene>
    <name evidence="2" type="ORF">C10C_0079</name>
</gene>
<proteinExistence type="predicted"/>
<name>A0A2R8FAD7_9CHLA</name>
<feature type="transmembrane region" description="Helical" evidence="1">
    <location>
        <begin position="70"/>
        <end position="91"/>
    </location>
</feature>
<reference evidence="3" key="1">
    <citation type="submission" date="2017-11" db="EMBL/GenBank/DDBJ databases">
        <authorList>
            <person name="Seth-Smith MB H."/>
        </authorList>
    </citation>
    <scope>NUCLEOTIDE SEQUENCE [LARGE SCALE GENOMIC DNA]</scope>
</reference>
<accession>A0A2R8FAD7</accession>
<evidence type="ECO:0000313" key="2">
    <source>
        <dbReference type="EMBL" id="SPN73266.1"/>
    </source>
</evidence>
<feature type="transmembrane region" description="Helical" evidence="1">
    <location>
        <begin position="36"/>
        <end position="58"/>
    </location>
</feature>
<protein>
    <submittedName>
        <fullName evidence="2">Uncharacterized protein</fullName>
    </submittedName>
</protein>
<evidence type="ECO:0000256" key="1">
    <source>
        <dbReference type="SAM" id="Phobius"/>
    </source>
</evidence>
<sequence>MCLVDCLGLGFEAAISTACCCSNDSSLKARVAKISAGLLALTAIVCFILVILICTGVLGASGTTLGMSNVLAGFVLVGIALLSMFFAAGCFSAKKHIQNN</sequence>
<dbReference type="OrthoDB" id="18162at2"/>
<dbReference type="KEGG" id="csee:C10C_0079"/>
<keyword evidence="1" id="KW-0472">Membrane</keyword>
<organism evidence="2 3">
    <name type="scientific">Chlamydia serpentis</name>
    <dbReference type="NCBI Taxonomy" id="1967782"/>
    <lineage>
        <taxon>Bacteria</taxon>
        <taxon>Pseudomonadati</taxon>
        <taxon>Chlamydiota</taxon>
        <taxon>Chlamydiia</taxon>
        <taxon>Chlamydiales</taxon>
        <taxon>Chlamydiaceae</taxon>
        <taxon>Chlamydia/Chlamydophila group</taxon>
        <taxon>Chlamydia</taxon>
    </lineage>
</organism>
<dbReference type="Proteomes" id="UP000244926">
    <property type="component" value="Chromosome I"/>
</dbReference>
<keyword evidence="1" id="KW-0812">Transmembrane</keyword>
<evidence type="ECO:0000313" key="3">
    <source>
        <dbReference type="Proteomes" id="UP000244926"/>
    </source>
</evidence>
<dbReference type="RefSeq" id="WP_108896253.1">
    <property type="nucleotide sequence ID" value="NZ_LT993738.1"/>
</dbReference>
<dbReference type="EMBL" id="LT993738">
    <property type="protein sequence ID" value="SPN73266.1"/>
    <property type="molecule type" value="Genomic_DNA"/>
</dbReference>